<feature type="compositionally biased region" description="Basic and acidic residues" evidence="6">
    <location>
        <begin position="821"/>
        <end position="847"/>
    </location>
</feature>
<dbReference type="InterPro" id="IPR050953">
    <property type="entry name" value="N4_N6_ade-DNA_methylase"/>
</dbReference>
<comment type="catalytic activity">
    <reaction evidence="5">
        <text>a 2'-deoxyadenosine in DNA + S-adenosyl-L-methionine = an N(6)-methyl-2'-deoxyadenosine in DNA + S-adenosyl-L-homocysteine + H(+)</text>
        <dbReference type="Rhea" id="RHEA:15197"/>
        <dbReference type="Rhea" id="RHEA-COMP:12418"/>
        <dbReference type="Rhea" id="RHEA-COMP:12419"/>
        <dbReference type="ChEBI" id="CHEBI:15378"/>
        <dbReference type="ChEBI" id="CHEBI:57856"/>
        <dbReference type="ChEBI" id="CHEBI:59789"/>
        <dbReference type="ChEBI" id="CHEBI:90615"/>
        <dbReference type="ChEBI" id="CHEBI:90616"/>
        <dbReference type="EC" id="2.1.1.72"/>
    </reaction>
</comment>
<evidence type="ECO:0000256" key="3">
    <source>
        <dbReference type="ARBA" id="ARBA00022679"/>
    </source>
</evidence>
<dbReference type="Pfam" id="PF07669">
    <property type="entry name" value="Eco57I"/>
    <property type="match status" value="1"/>
</dbReference>
<evidence type="ECO:0000313" key="8">
    <source>
        <dbReference type="EMBL" id="GHI42345.1"/>
    </source>
</evidence>
<proteinExistence type="predicted"/>
<comment type="caution">
    <text evidence="8">The sequence shown here is derived from an EMBL/GenBank/DDBJ whole genome shotgun (WGS) entry which is preliminary data.</text>
</comment>
<evidence type="ECO:0000256" key="6">
    <source>
        <dbReference type="SAM" id="MobiDB-lite"/>
    </source>
</evidence>
<keyword evidence="3" id="KW-0808">Transferase</keyword>
<evidence type="ECO:0000256" key="4">
    <source>
        <dbReference type="ARBA" id="ARBA00022691"/>
    </source>
</evidence>
<keyword evidence="9" id="KW-1185">Reference proteome</keyword>
<dbReference type="SUPFAM" id="SSF53335">
    <property type="entry name" value="S-adenosyl-L-methionine-dependent methyltransferases"/>
    <property type="match status" value="1"/>
</dbReference>
<sequence>MSARNGGQDGLLKDLRKQVTLLEDDLRARSESVEEYRDRLTGEYTRAYAADRTAATYESWRDERVTQVAAAWVLGCVFVRFCEDNGLIERAWLAGVGERLKDAEDHDAAFFAAKPEKNDRDWIVAAFEHLAGTNPTVAGLFDRRHNPLWEIAPSYEAATALLKFWRRVDSDGELIHSFVDDDLDTRFLGDLYQDLSEHARKTYALLQTPVFVEEFILDLTLEPAVEEFGLEPVVKIRDGHGVDRELPAGLRTIDPACGSGHFLLGLFERLLAKWRDEDKSADDWTLIRRALNAVHGCDKNPFAVSIARFRLLIAALKAAGARRLDTAPGFPINVAVGDSLIHGRGAPRRESEAMFSLSGETLETFFYRPEDIGEYAERCDLMTRDTYHVVVGNPPYITVKDKQENLNYRVYESCSGKYALSVPFAERLFQLAVRTSGSDRDAGFVGQITANSFMKREFGKKLIEEFFRLKVHLTHIIDTSGAYIPGHGTPAVILVGRNYVPRPDERIRAALGVRGEPSQPKDAAEGLVWKAIVGQLHRPGSESEWISVTEAGRDNFSSYPWSLSGGGAGGVVAALEKMPATLGRRIGGTIGFHVVLGDDDVYVANEVPPTWKQLNAPYKSFTTGDGVRDWRASSSVALWPYKDKAADNSLQDNQLFWPYRTGLRNGLAFGKTREQRGMSWHEHTMLSWPRTASPLLITFACVSTHNHFVLSKDHRLHNRHAPVIKLPEGSSESEHLELMAVLNSSAACFWLKQVCHNKGNEGYQSGIKTEMWERFYEFTGTKLQEFPLPVQLPLSLGRALDTLAQKLATHEPYAVCAADEPPTRARLDAAREEGADSPAHDRAPRGA</sequence>
<protein>
    <recommendedName>
        <fullName evidence="1">site-specific DNA-methyltransferase (adenine-specific)</fullName>
        <ecNumber evidence="1">2.1.1.72</ecNumber>
    </recommendedName>
</protein>
<accession>A0ABQ3QYI9</accession>
<dbReference type="EMBL" id="BNDY01000017">
    <property type="protein sequence ID" value="GHI42345.1"/>
    <property type="molecule type" value="Genomic_DNA"/>
</dbReference>
<evidence type="ECO:0000256" key="5">
    <source>
        <dbReference type="ARBA" id="ARBA00047942"/>
    </source>
</evidence>
<evidence type="ECO:0000256" key="1">
    <source>
        <dbReference type="ARBA" id="ARBA00011900"/>
    </source>
</evidence>
<dbReference type="EC" id="2.1.1.72" evidence="1"/>
<dbReference type="InterPro" id="IPR029063">
    <property type="entry name" value="SAM-dependent_MTases_sf"/>
</dbReference>
<dbReference type="Gene3D" id="3.40.50.150">
    <property type="entry name" value="Vaccinia Virus protein VP39"/>
    <property type="match status" value="1"/>
</dbReference>
<dbReference type="InterPro" id="IPR011639">
    <property type="entry name" value="MethylTrfase_TaqI-like_dom"/>
</dbReference>
<dbReference type="NCBIfam" id="NF033451">
    <property type="entry name" value="BREX_2_MTaseX"/>
    <property type="match status" value="1"/>
</dbReference>
<dbReference type="PRINTS" id="PR00507">
    <property type="entry name" value="N12N6MTFRASE"/>
</dbReference>
<dbReference type="PROSITE" id="PS00092">
    <property type="entry name" value="N6_MTASE"/>
    <property type="match status" value="1"/>
</dbReference>
<dbReference type="PANTHER" id="PTHR33841:SF1">
    <property type="entry name" value="DNA METHYLTRANSFERASE A"/>
    <property type="match status" value="1"/>
</dbReference>
<evidence type="ECO:0000256" key="2">
    <source>
        <dbReference type="ARBA" id="ARBA00022603"/>
    </source>
</evidence>
<feature type="region of interest" description="Disordered" evidence="6">
    <location>
        <begin position="819"/>
        <end position="847"/>
    </location>
</feature>
<organism evidence="8 9">
    <name type="scientific">Streptomyces violascens</name>
    <dbReference type="NCBI Taxonomy" id="67381"/>
    <lineage>
        <taxon>Bacteria</taxon>
        <taxon>Bacillati</taxon>
        <taxon>Actinomycetota</taxon>
        <taxon>Actinomycetes</taxon>
        <taxon>Kitasatosporales</taxon>
        <taxon>Streptomycetaceae</taxon>
        <taxon>Streptomyces</taxon>
    </lineage>
</organism>
<keyword evidence="4" id="KW-0949">S-adenosyl-L-methionine</keyword>
<reference evidence="8" key="1">
    <citation type="submission" date="2024-05" db="EMBL/GenBank/DDBJ databases">
        <title>Whole genome shotgun sequence of Streptomyces violascens NBRC 12920.</title>
        <authorList>
            <person name="Komaki H."/>
            <person name="Tamura T."/>
        </authorList>
    </citation>
    <scope>NUCLEOTIDE SEQUENCE</scope>
    <source>
        <strain evidence="8">NBRC 12920</strain>
    </source>
</reference>
<keyword evidence="2" id="KW-0489">Methyltransferase</keyword>
<dbReference type="PANTHER" id="PTHR33841">
    <property type="entry name" value="DNA METHYLTRANSFERASE YEEA-RELATED"/>
    <property type="match status" value="1"/>
</dbReference>
<dbReference type="InterPro" id="IPR002052">
    <property type="entry name" value="DNA_methylase_N6_adenine_CS"/>
</dbReference>
<feature type="domain" description="Type II methyltransferase M.TaqI-like" evidence="7">
    <location>
        <begin position="292"/>
        <end position="480"/>
    </location>
</feature>
<evidence type="ECO:0000313" key="9">
    <source>
        <dbReference type="Proteomes" id="UP001050808"/>
    </source>
</evidence>
<gene>
    <name evidence="8" type="ORF">Sviol_67530</name>
</gene>
<name>A0ABQ3QYI9_9ACTN</name>
<evidence type="ECO:0000259" key="7">
    <source>
        <dbReference type="Pfam" id="PF07669"/>
    </source>
</evidence>
<dbReference type="Proteomes" id="UP001050808">
    <property type="component" value="Unassembled WGS sequence"/>
</dbReference>